<dbReference type="InterPro" id="IPR050099">
    <property type="entry name" value="SIS_GmhA/DiaA_subfam"/>
</dbReference>
<keyword evidence="3" id="KW-1185">Reference proteome</keyword>
<reference evidence="2 3" key="1">
    <citation type="submission" date="2019-03" db="EMBL/GenBank/DDBJ databases">
        <title>Genomic Encyclopedia of Type Strains, Phase IV (KMG-IV): sequencing the most valuable type-strain genomes for metagenomic binning, comparative biology and taxonomic classification.</title>
        <authorList>
            <person name="Goeker M."/>
        </authorList>
    </citation>
    <scope>NUCLEOTIDE SEQUENCE [LARGE SCALE GENOMIC DNA]</scope>
    <source>
        <strain evidence="2 3">DSM 102940</strain>
    </source>
</reference>
<sequence length="189" mass="20405">MENLVSCLISRIDLFNQLIKADDILLKIHKVGQLLKSTVCGGFMVLICGNGGSAAEAQHMAGEIVGRFMVERDGLPALALTADPVTLTAVGNDYGYDEIFARQVTAFKDSAKLLILLSTSGNSKNLIQAALRAKNHKITTIGLLGRDGGALKELCDFSIIVPSWSTPEIQEVHLAIIHMLCKYVDGDHQ</sequence>
<proteinExistence type="predicted"/>
<evidence type="ECO:0000313" key="2">
    <source>
        <dbReference type="EMBL" id="TCO79051.1"/>
    </source>
</evidence>
<dbReference type="Pfam" id="PF13580">
    <property type="entry name" value="SIS_2"/>
    <property type="match status" value="1"/>
</dbReference>
<dbReference type="InterPro" id="IPR046348">
    <property type="entry name" value="SIS_dom_sf"/>
</dbReference>
<accession>A0A4R2KWX2</accession>
<keyword evidence="2" id="KW-0413">Isomerase</keyword>
<evidence type="ECO:0000313" key="3">
    <source>
        <dbReference type="Proteomes" id="UP000294919"/>
    </source>
</evidence>
<dbReference type="PROSITE" id="PS51464">
    <property type="entry name" value="SIS"/>
    <property type="match status" value="1"/>
</dbReference>
<evidence type="ECO:0000259" key="1">
    <source>
        <dbReference type="PROSITE" id="PS51464"/>
    </source>
</evidence>
<dbReference type="GO" id="GO:0016853">
    <property type="term" value="F:isomerase activity"/>
    <property type="evidence" value="ECO:0007669"/>
    <property type="project" value="UniProtKB-KW"/>
</dbReference>
<dbReference type="EMBL" id="SLWV01000003">
    <property type="protein sequence ID" value="TCO79051.1"/>
    <property type="molecule type" value="Genomic_DNA"/>
</dbReference>
<dbReference type="PANTHER" id="PTHR30390:SF6">
    <property type="entry name" value="DNAA INITIATOR-ASSOCIATING PROTEIN DIAA"/>
    <property type="match status" value="1"/>
</dbReference>
<organism evidence="2 3">
    <name type="scientific">Marinisporobacter balticus</name>
    <dbReference type="NCBI Taxonomy" id="2018667"/>
    <lineage>
        <taxon>Bacteria</taxon>
        <taxon>Bacillati</taxon>
        <taxon>Bacillota</taxon>
        <taxon>Clostridia</taxon>
        <taxon>Peptostreptococcales</taxon>
        <taxon>Thermotaleaceae</taxon>
        <taxon>Marinisporobacter</taxon>
    </lineage>
</organism>
<gene>
    <name evidence="2" type="ORF">EV214_103102</name>
</gene>
<dbReference type="PANTHER" id="PTHR30390">
    <property type="entry name" value="SEDOHEPTULOSE 7-PHOSPHATE ISOMERASE / DNAA INITIATOR-ASSOCIATING FACTOR FOR REPLICATION INITIATION"/>
    <property type="match status" value="1"/>
</dbReference>
<protein>
    <submittedName>
        <fullName evidence="2">Phosphoheptose isomerase</fullName>
    </submittedName>
</protein>
<dbReference type="GO" id="GO:1901135">
    <property type="term" value="P:carbohydrate derivative metabolic process"/>
    <property type="evidence" value="ECO:0007669"/>
    <property type="project" value="InterPro"/>
</dbReference>
<dbReference type="InterPro" id="IPR035461">
    <property type="entry name" value="GmhA/DiaA"/>
</dbReference>
<feature type="domain" description="SIS" evidence="1">
    <location>
        <begin position="31"/>
        <end position="189"/>
    </location>
</feature>
<name>A0A4R2KWX2_9FIRM</name>
<dbReference type="Gene3D" id="3.40.50.10490">
    <property type="entry name" value="Glucose-6-phosphate isomerase like protein, domain 1"/>
    <property type="match status" value="1"/>
</dbReference>
<dbReference type="CDD" id="cd05006">
    <property type="entry name" value="SIS_GmhA"/>
    <property type="match status" value="1"/>
</dbReference>
<comment type="caution">
    <text evidence="2">The sequence shown here is derived from an EMBL/GenBank/DDBJ whole genome shotgun (WGS) entry which is preliminary data.</text>
</comment>
<dbReference type="SUPFAM" id="SSF53697">
    <property type="entry name" value="SIS domain"/>
    <property type="match status" value="1"/>
</dbReference>
<dbReference type="InterPro" id="IPR001347">
    <property type="entry name" value="SIS_dom"/>
</dbReference>
<dbReference type="GO" id="GO:0097367">
    <property type="term" value="F:carbohydrate derivative binding"/>
    <property type="evidence" value="ECO:0007669"/>
    <property type="project" value="InterPro"/>
</dbReference>
<dbReference type="AlphaFoldDB" id="A0A4R2KWX2"/>
<dbReference type="Proteomes" id="UP000294919">
    <property type="component" value="Unassembled WGS sequence"/>
</dbReference>